<evidence type="ECO:0000313" key="8">
    <source>
        <dbReference type="Proteomes" id="UP000616769"/>
    </source>
</evidence>
<evidence type="ECO:0000256" key="3">
    <source>
        <dbReference type="ARBA" id="ARBA00023125"/>
    </source>
</evidence>
<dbReference type="AlphaFoldDB" id="A0A132AIV6"/>
<accession>A0A132AIV6</accession>
<sequence>MNMIDNNLADKSCLTTTIVPIDDENEEIIDEQNHDVEIETNDIIEKENINEFMENSFEEENNDEELIGENIIEVDNLNEYVSEAETDEHFNESYFDVSESSNHRKDIEICEPEIKSKSLNDEISRQESESSKGIHESKTDLDKSKNELEGSKIEFKTSAIENVCQSADVLNQSLGKEKSIKESRRSSKKDSLRLSFALQAEENRNEKCTADEFDADVLSVEKNVRDQRMPNDRVTEQKSSLPEIIQASLDKSPSRKGKKSLVPYLIDSLTDSLVSNELSQNGDANFDSSIKQQRLNNISVMRDNSVKNSPFASNRLKLVNASQQTSLVVDDSLKSYPAKSYLLNKKSSSIYNLDDESVEDFDPGKNQADSHSSSRNMVSVDVSSNFSRNLLSSTQCERSESIDSSRNSISSTQCERSESIDSSRNSISSTQCERSESIDSSRNSICSTQCEKSIQPDSFRSRSTNSSRSNCSIRSNMSRTDSFEQREQDALKEMAEIEQSFRQLNPVLSDDDEYNDDDDQNHLDNRPIVAYSDDSDIEQNNNEVNSIKSNRNYDSSPEVIIKRKKINYNKKTIKDLKIENFSKALRRSDRHRIKPLDYWRGQRPIYKFDNQNVNGSVVHFPTLIGVLQGTDLRVKRRSRKVNRKFDDKNPKQCISGANRMEDILNLSIHSKKFKTAQFEEENKFVKTLAGLSFKASDKSKGIHTAIVDKGDKGRAFGMIKFEPYAKKKTGKNGDYATHFTVLYGVLILKVKSEHETLIKTGSYFKINPSSEYSIKNIRNDEALLQFSVIKQ</sequence>
<dbReference type="GO" id="GO:0051315">
    <property type="term" value="P:attachment of mitotic spindle microtubules to kinetochore"/>
    <property type="evidence" value="ECO:0007669"/>
    <property type="project" value="TreeGrafter"/>
</dbReference>
<feature type="region of interest" description="Disordered" evidence="5">
    <location>
        <begin position="397"/>
        <end position="487"/>
    </location>
</feature>
<dbReference type="InterPro" id="IPR028386">
    <property type="entry name" value="CENP-C/Mif2/cnp3"/>
</dbReference>
<proteinExistence type="inferred from homology"/>
<keyword evidence="3" id="KW-0238">DNA-binding</keyword>
<dbReference type="PANTHER" id="PTHR16684:SF11">
    <property type="entry name" value="CENTROMERE PROTEIN C"/>
    <property type="match status" value="1"/>
</dbReference>
<evidence type="ECO:0000256" key="4">
    <source>
        <dbReference type="ARBA" id="ARBA00023242"/>
    </source>
</evidence>
<feature type="region of interest" description="Disordered" evidence="5">
    <location>
        <begin position="118"/>
        <end position="145"/>
    </location>
</feature>
<feature type="compositionally biased region" description="Polar residues" evidence="5">
    <location>
        <begin position="440"/>
        <end position="456"/>
    </location>
</feature>
<evidence type="ECO:0000256" key="5">
    <source>
        <dbReference type="SAM" id="MobiDB-lite"/>
    </source>
</evidence>
<feature type="region of interest" description="Disordered" evidence="5">
    <location>
        <begin position="358"/>
        <end position="378"/>
    </location>
</feature>
<dbReference type="PANTHER" id="PTHR16684">
    <property type="entry name" value="CENTROMERE PROTEIN C"/>
    <property type="match status" value="1"/>
</dbReference>
<feature type="compositionally biased region" description="Low complexity" evidence="5">
    <location>
        <begin position="461"/>
        <end position="479"/>
    </location>
</feature>
<evidence type="ECO:0000313" key="7">
    <source>
        <dbReference type="EMBL" id="KPM10749.1"/>
    </source>
</evidence>
<dbReference type="InterPro" id="IPR014710">
    <property type="entry name" value="RmlC-like_jellyroll"/>
</dbReference>
<dbReference type="GO" id="GO:0051382">
    <property type="term" value="P:kinetochore assembly"/>
    <property type="evidence" value="ECO:0007669"/>
    <property type="project" value="InterPro"/>
</dbReference>
<evidence type="ECO:0000256" key="2">
    <source>
        <dbReference type="ARBA" id="ARBA00010291"/>
    </source>
</evidence>
<feature type="domain" description="Mif2/CENP-C cupin" evidence="6">
    <location>
        <begin position="715"/>
        <end position="786"/>
    </location>
</feature>
<gene>
    <name evidence="7" type="ORF">QR98_0093100</name>
</gene>
<dbReference type="Pfam" id="PF11699">
    <property type="entry name" value="CENP-C_C"/>
    <property type="match status" value="1"/>
</dbReference>
<dbReference type="Proteomes" id="UP000616769">
    <property type="component" value="Unassembled WGS sequence"/>
</dbReference>
<keyword evidence="4" id="KW-0539">Nucleus</keyword>
<name>A0A132AIV6_SARSC</name>
<evidence type="ECO:0000256" key="1">
    <source>
        <dbReference type="ARBA" id="ARBA00004123"/>
    </source>
</evidence>
<dbReference type="GO" id="GO:0019237">
    <property type="term" value="F:centromeric DNA binding"/>
    <property type="evidence" value="ECO:0007669"/>
    <property type="project" value="InterPro"/>
</dbReference>
<dbReference type="EMBL" id="JXLN01015672">
    <property type="protein sequence ID" value="KPM10749.1"/>
    <property type="molecule type" value="Genomic_DNA"/>
</dbReference>
<protein>
    <recommendedName>
        <fullName evidence="6">Mif2/CENP-C cupin domain-containing protein</fullName>
    </recommendedName>
</protein>
<dbReference type="Gene3D" id="2.60.120.10">
    <property type="entry name" value="Jelly Rolls"/>
    <property type="match status" value="1"/>
</dbReference>
<feature type="region of interest" description="Disordered" evidence="5">
    <location>
        <begin position="532"/>
        <end position="552"/>
    </location>
</feature>
<evidence type="ECO:0000259" key="6">
    <source>
        <dbReference type="Pfam" id="PF11699"/>
    </source>
</evidence>
<dbReference type="VEuPathDB" id="VectorBase:SSCA005400"/>
<feature type="compositionally biased region" description="Polar residues" evidence="5">
    <location>
        <begin position="538"/>
        <end position="552"/>
    </location>
</feature>
<reference evidence="7 8" key="1">
    <citation type="journal article" date="2015" name="Parasit. Vectors">
        <title>Draft genome of the scabies mite.</title>
        <authorList>
            <person name="Rider S.D.Jr."/>
            <person name="Morgan M.S."/>
            <person name="Arlian L.G."/>
        </authorList>
    </citation>
    <scope>NUCLEOTIDE SEQUENCE [LARGE SCALE GENOMIC DNA]</scope>
    <source>
        <strain evidence="7">Arlian Lab</strain>
    </source>
</reference>
<dbReference type="GO" id="GO:0000776">
    <property type="term" value="C:kinetochore"/>
    <property type="evidence" value="ECO:0007669"/>
    <property type="project" value="InterPro"/>
</dbReference>
<dbReference type="OrthoDB" id="1939643at2759"/>
<organism evidence="7 8">
    <name type="scientific">Sarcoptes scabiei</name>
    <name type="common">Itch mite</name>
    <name type="synonym">Acarus scabiei</name>
    <dbReference type="NCBI Taxonomy" id="52283"/>
    <lineage>
        <taxon>Eukaryota</taxon>
        <taxon>Metazoa</taxon>
        <taxon>Ecdysozoa</taxon>
        <taxon>Arthropoda</taxon>
        <taxon>Chelicerata</taxon>
        <taxon>Arachnida</taxon>
        <taxon>Acari</taxon>
        <taxon>Acariformes</taxon>
        <taxon>Sarcoptiformes</taxon>
        <taxon>Astigmata</taxon>
        <taxon>Psoroptidia</taxon>
        <taxon>Sarcoptoidea</taxon>
        <taxon>Sarcoptidae</taxon>
        <taxon>Sarcoptinae</taxon>
        <taxon>Sarcoptes</taxon>
    </lineage>
</organism>
<dbReference type="GO" id="GO:0051455">
    <property type="term" value="P:spindle attachment to meiosis I kinetochore"/>
    <property type="evidence" value="ECO:0007669"/>
    <property type="project" value="TreeGrafter"/>
</dbReference>
<comment type="similarity">
    <text evidence="2">Belongs to the CENP-C/MIF2 family.</text>
</comment>
<comment type="caution">
    <text evidence="7">The sequence shown here is derived from an EMBL/GenBank/DDBJ whole genome shotgun (WGS) entry which is preliminary data.</text>
</comment>
<dbReference type="InterPro" id="IPR025974">
    <property type="entry name" value="Mif2/CENP-C_cupin"/>
</dbReference>
<feature type="compositionally biased region" description="Polar residues" evidence="5">
    <location>
        <begin position="367"/>
        <end position="378"/>
    </location>
</feature>
<comment type="subcellular location">
    <subcellularLocation>
        <location evidence="1">Nucleus</location>
    </subcellularLocation>
</comment>
<dbReference type="GO" id="GO:0005634">
    <property type="term" value="C:nucleus"/>
    <property type="evidence" value="ECO:0007669"/>
    <property type="project" value="UniProtKB-SubCell"/>
</dbReference>